<dbReference type="GO" id="GO:0061608">
    <property type="term" value="F:nuclear import signal receptor activity"/>
    <property type="evidence" value="ECO:0007669"/>
    <property type="project" value="TreeGrafter"/>
</dbReference>
<comment type="similarity">
    <text evidence="1">Belongs to the OPI10 family.</text>
</comment>
<dbReference type="InterPro" id="IPR008493">
    <property type="entry name" value="Hikeshi-like_N"/>
</dbReference>
<reference evidence="4" key="1">
    <citation type="journal article" date="2021" name="Mol. Ecol. Resour.">
        <title>Phylogenomic analyses of the genus Drosophila reveals genomic signals of climate adaptation.</title>
        <authorList>
            <person name="Li F."/>
            <person name="Rane R.V."/>
            <person name="Luria V."/>
            <person name="Xiong Z."/>
            <person name="Chen J."/>
            <person name="Li Z."/>
            <person name="Catullo R.A."/>
            <person name="Griffin P.C."/>
            <person name="Schiffer M."/>
            <person name="Pearce S."/>
            <person name="Lee S.F."/>
            <person name="McElroy K."/>
            <person name="Stocker A."/>
            <person name="Shirriffs J."/>
            <person name="Cockerell F."/>
            <person name="Coppin C."/>
            <person name="Sgro C.M."/>
            <person name="Karger A."/>
            <person name="Cain J.W."/>
            <person name="Weber J.A."/>
            <person name="Santpere G."/>
            <person name="Kirschner M.W."/>
            <person name="Hoffmann A.A."/>
            <person name="Oakeshott J.G."/>
            <person name="Zhang G."/>
        </authorList>
    </citation>
    <scope>NUCLEOTIDE SEQUENCE</scope>
    <source>
        <strain evidence="4">BGI-SZ-2011g</strain>
    </source>
</reference>
<organism evidence="4 5">
    <name type="scientific">Drosophila rubida</name>
    <dbReference type="NCBI Taxonomy" id="30044"/>
    <lineage>
        <taxon>Eukaryota</taxon>
        <taxon>Metazoa</taxon>
        <taxon>Ecdysozoa</taxon>
        <taxon>Arthropoda</taxon>
        <taxon>Hexapoda</taxon>
        <taxon>Insecta</taxon>
        <taxon>Pterygota</taxon>
        <taxon>Neoptera</taxon>
        <taxon>Endopterygota</taxon>
        <taxon>Diptera</taxon>
        <taxon>Brachycera</taxon>
        <taxon>Muscomorpha</taxon>
        <taxon>Ephydroidea</taxon>
        <taxon>Drosophilidae</taxon>
        <taxon>Drosophila</taxon>
    </lineage>
</organism>
<evidence type="ECO:0000313" key="5">
    <source>
        <dbReference type="Proteomes" id="UP001200034"/>
    </source>
</evidence>
<dbReference type="PANTHER" id="PTHR12925:SF0">
    <property type="entry name" value="PROTEIN HIKESHI"/>
    <property type="match status" value="1"/>
</dbReference>
<evidence type="ECO:0000259" key="3">
    <source>
        <dbReference type="Pfam" id="PF21057"/>
    </source>
</evidence>
<dbReference type="EMBL" id="JAJJHW010002774">
    <property type="protein sequence ID" value="KAH8365857.1"/>
    <property type="molecule type" value="Genomic_DNA"/>
</dbReference>
<dbReference type="Pfam" id="PF21057">
    <property type="entry name" value="Hikeshi-like_C"/>
    <property type="match status" value="1"/>
</dbReference>
<keyword evidence="5" id="KW-1185">Reference proteome</keyword>
<dbReference type="AlphaFoldDB" id="A0AAD4JWC7"/>
<evidence type="ECO:0000313" key="4">
    <source>
        <dbReference type="EMBL" id="KAH8365857.1"/>
    </source>
</evidence>
<name>A0AAD4JWC7_9MUSC</name>
<dbReference type="InterPro" id="IPR048364">
    <property type="entry name" value="Hikeshi-like_C"/>
</dbReference>
<evidence type="ECO:0008006" key="6">
    <source>
        <dbReference type="Google" id="ProtNLM"/>
    </source>
</evidence>
<dbReference type="Pfam" id="PF05603">
    <property type="entry name" value="Hikeshi-like_N"/>
    <property type="match status" value="1"/>
</dbReference>
<proteinExistence type="inferred from homology"/>
<dbReference type="PANTHER" id="PTHR12925">
    <property type="entry name" value="HIKESHI FAMILY MEMBER"/>
    <property type="match status" value="1"/>
</dbReference>
<feature type="domain" description="Hikeshi-like N-terminal" evidence="2">
    <location>
        <begin position="13"/>
        <end position="134"/>
    </location>
</feature>
<dbReference type="GO" id="GO:0006606">
    <property type="term" value="P:protein import into nucleus"/>
    <property type="evidence" value="ECO:0007669"/>
    <property type="project" value="TreeGrafter"/>
</dbReference>
<comment type="caution">
    <text evidence="4">The sequence shown here is derived from an EMBL/GenBank/DDBJ whole genome shotgun (WGS) entry which is preliminary data.</text>
</comment>
<feature type="non-terminal residue" evidence="4">
    <location>
        <position position="1"/>
    </location>
</feature>
<dbReference type="GO" id="GO:0030544">
    <property type="term" value="F:Hsp70 protein binding"/>
    <property type="evidence" value="ECO:0007669"/>
    <property type="project" value="TreeGrafter"/>
</dbReference>
<dbReference type="InterPro" id="IPR031318">
    <property type="entry name" value="OPI10"/>
</dbReference>
<protein>
    <recommendedName>
        <fullName evidence="6">Hikeshi-like domain-containing protein</fullName>
    </recommendedName>
</protein>
<gene>
    <name evidence="4" type="ORF">KR093_006489</name>
</gene>
<accession>A0AAD4JWC7</accession>
<sequence>FGTAVITNLFTQPQTDFVAVDENKLLVNVPDIEAVNYVVVFLTGISPLPLGTAAAIYFSWPDANAAPTWQYLGHINNTKPSAIFKIAQLKKSHELETHAHGMVFGAQEISHIAQIGISIEPELTVAQQTPAVSNANDNKQFGQRMLENFFNYASSFCVSAPEIPPASSETFVPFSVVQNWYTNFQRRMEQNPNYWKL</sequence>
<feature type="domain" description="Hikeshi-like C-terminal" evidence="3">
    <location>
        <begin position="139"/>
        <end position="196"/>
    </location>
</feature>
<feature type="non-terminal residue" evidence="4">
    <location>
        <position position="197"/>
    </location>
</feature>
<dbReference type="Proteomes" id="UP001200034">
    <property type="component" value="Unassembled WGS sequence"/>
</dbReference>
<dbReference type="GO" id="GO:0005829">
    <property type="term" value="C:cytosol"/>
    <property type="evidence" value="ECO:0007669"/>
    <property type="project" value="TreeGrafter"/>
</dbReference>
<evidence type="ECO:0000259" key="2">
    <source>
        <dbReference type="Pfam" id="PF05603"/>
    </source>
</evidence>
<evidence type="ECO:0000256" key="1">
    <source>
        <dbReference type="ARBA" id="ARBA00006623"/>
    </source>
</evidence>
<dbReference type="GO" id="GO:0005634">
    <property type="term" value="C:nucleus"/>
    <property type="evidence" value="ECO:0007669"/>
    <property type="project" value="TreeGrafter"/>
</dbReference>